<protein>
    <submittedName>
        <fullName evidence="1">Uncharacterized protein</fullName>
    </submittedName>
</protein>
<sequence>MAWNFQAFSRTKYNMFDVNSLVGGAFDSVTGITNKASDMIGGAVESSGLGGVAFDILDKADSALSNLVGGDGEAGSALGKLLVGGLAAGAASKALSGGLSGILGDVGKSLGGALGQAATADTLRDYQHASKTFVANNLARSPKMGSLFHVFFDVNPTIAAKIKLTKSLITDTGVMVKSVSLPNFNIETKTVNAYNRPNIIQTKIKYDPVTIVFHDDMANMVRDFWLGYYAYYFGDASQKASVYNAPHKYNIRQSASWGYNSTVTAPLINSIKIYQLHGKKFSLITLINPVIKGWQHGNMVSGTNDTVDHTMSIEFESVTYAQGKVSSNNVSGFATPAHYDKTASPISAKGGGTRSIAGEGGLMDQADNILQSFAEGNFGEAALGALRAGKTFSGADFAAMAQTELKAPITKMITDTISGGFGKFSFPGSKAAESNAAGANPAGAVINMDDFDR</sequence>
<reference evidence="1" key="1">
    <citation type="submission" date="2020-04" db="EMBL/GenBank/DDBJ databases">
        <authorList>
            <person name="Chiriac C."/>
            <person name="Salcher M."/>
            <person name="Ghai R."/>
            <person name="Kavagutti S V."/>
        </authorList>
    </citation>
    <scope>NUCLEOTIDE SEQUENCE</scope>
</reference>
<name>A0A6J5L8E4_9CAUD</name>
<proteinExistence type="predicted"/>
<dbReference type="EMBL" id="LR796237">
    <property type="protein sequence ID" value="CAB4129516.1"/>
    <property type="molecule type" value="Genomic_DNA"/>
</dbReference>
<gene>
    <name evidence="1" type="ORF">UFOVP116_29</name>
</gene>
<accession>A0A6J5L8E4</accession>
<organism evidence="1">
    <name type="scientific">uncultured Caudovirales phage</name>
    <dbReference type="NCBI Taxonomy" id="2100421"/>
    <lineage>
        <taxon>Viruses</taxon>
        <taxon>Duplodnaviria</taxon>
        <taxon>Heunggongvirae</taxon>
        <taxon>Uroviricota</taxon>
        <taxon>Caudoviricetes</taxon>
        <taxon>Peduoviridae</taxon>
        <taxon>Maltschvirus</taxon>
        <taxon>Maltschvirus maltsch</taxon>
    </lineage>
</organism>
<evidence type="ECO:0000313" key="1">
    <source>
        <dbReference type="EMBL" id="CAB4129516.1"/>
    </source>
</evidence>